<comment type="caution">
    <text evidence="1">The sequence shown here is derived from an EMBL/GenBank/DDBJ whole genome shotgun (WGS) entry which is preliminary data.</text>
</comment>
<evidence type="ECO:0000313" key="1">
    <source>
        <dbReference type="EMBL" id="KAI9906703.1"/>
    </source>
</evidence>
<dbReference type="EMBL" id="CM047587">
    <property type="protein sequence ID" value="KAI9906703.1"/>
    <property type="molecule type" value="Genomic_DNA"/>
</dbReference>
<organism evidence="1 2">
    <name type="scientific">Peronosclerospora sorghi</name>
    <dbReference type="NCBI Taxonomy" id="230839"/>
    <lineage>
        <taxon>Eukaryota</taxon>
        <taxon>Sar</taxon>
        <taxon>Stramenopiles</taxon>
        <taxon>Oomycota</taxon>
        <taxon>Peronosporomycetes</taxon>
        <taxon>Peronosporales</taxon>
        <taxon>Peronosporaceae</taxon>
        <taxon>Peronosclerospora</taxon>
    </lineage>
</organism>
<name>A0ACC0VLG2_9STRA</name>
<keyword evidence="2" id="KW-1185">Reference proteome</keyword>
<dbReference type="Proteomes" id="UP001163321">
    <property type="component" value="Chromosome 8"/>
</dbReference>
<evidence type="ECO:0000313" key="2">
    <source>
        <dbReference type="Proteomes" id="UP001163321"/>
    </source>
</evidence>
<protein>
    <submittedName>
        <fullName evidence="1">Uncharacterized protein</fullName>
    </submittedName>
</protein>
<reference evidence="1 2" key="1">
    <citation type="journal article" date="2022" name="bioRxiv">
        <title>The genome of the oomycete Peronosclerospora sorghi, a cosmopolitan pathogen of maize and sorghum, is inflated with dispersed pseudogenes.</title>
        <authorList>
            <person name="Fletcher K."/>
            <person name="Martin F."/>
            <person name="Isakeit T."/>
            <person name="Cavanaugh K."/>
            <person name="Magill C."/>
            <person name="Michelmore R."/>
        </authorList>
    </citation>
    <scope>NUCLEOTIDE SEQUENCE [LARGE SCALE GENOMIC DNA]</scope>
    <source>
        <strain evidence="1">P6</strain>
    </source>
</reference>
<gene>
    <name evidence="1" type="ORF">PsorP6_003065</name>
</gene>
<sequence>MALLLRLVRVVTLSLVVLAPCAQAFVFKLQGRKEECFHEYVRTKRTAYMKVGVLEAVDTYDVRLKAFGPFASYPEQERVDMNFFDHMVVTPRDEENQNVDYSGFNFLSEHRGGWYRFCLDNSHDPTTKTVEWYTSFDLSDEKDLGEEDRMDAQMRQAYDSCQSVAGSTGDIIKLDSPRAGLLSSSHSSPRSDESRIIYYTITEVAVLAAMYAAQSFLLQKWFSSDRGYLSKRQWA</sequence>
<proteinExistence type="predicted"/>
<accession>A0ACC0VLG2</accession>